<dbReference type="InterPro" id="IPR015421">
    <property type="entry name" value="PyrdxlP-dep_Trfase_major"/>
</dbReference>
<sequence length="308" mass="32166">MARTRAAVERTRTLLAEEFGCTAQDIVFASSTGEAVNAVARAISWQQGDEVLTLDDEFPTVSQPWSKLPGVRLVTVPAGPDDDRTSALMRAIGPHTRLVAVSHVSSHTGTAVDLAALGAACTAAGALLLCDGAQAAGVLPVVSAQADFYVATGYKWMLAGFGIAFLIIKAPVRDTLEPTLLGHANISPSRNLAVGTPNLAGIHALGAAAELRRTVGHQAITERATALAARIRDEAQALGFRPVGHPGHVSQIVSLVPLGLPAESWVTRLEGTDVIVAERGGNLRISPHFYTPDSDVDALLLALSHPHA</sequence>
<dbReference type="Gene3D" id="3.40.640.10">
    <property type="entry name" value="Type I PLP-dependent aspartate aminotransferase-like (Major domain)"/>
    <property type="match status" value="1"/>
</dbReference>
<protein>
    <recommendedName>
        <fullName evidence="1">Aminotransferase class V domain-containing protein</fullName>
    </recommendedName>
</protein>
<comment type="caution">
    <text evidence="2">The sequence shown here is derived from an EMBL/GenBank/DDBJ whole genome shotgun (WGS) entry which is preliminary data.</text>
</comment>
<dbReference type="InterPro" id="IPR015424">
    <property type="entry name" value="PyrdxlP-dep_Trfase"/>
</dbReference>
<dbReference type="STRING" id="1943.AQJ64_00990"/>
<dbReference type="PANTHER" id="PTHR43586:SF15">
    <property type="entry name" value="BLR3095 PROTEIN"/>
    <property type="match status" value="1"/>
</dbReference>
<dbReference type="SUPFAM" id="SSF53383">
    <property type="entry name" value="PLP-dependent transferases"/>
    <property type="match status" value="1"/>
</dbReference>
<reference evidence="2 3" key="1">
    <citation type="submission" date="2015-10" db="EMBL/GenBank/DDBJ databases">
        <title>Draft genome sequence of Streptomyces griseoruber DSM 40281, type strain for the species Streptomyces griseoruber.</title>
        <authorList>
            <person name="Ruckert C."/>
            <person name="Winkler A."/>
            <person name="Kalinowski J."/>
            <person name="Kampfer P."/>
            <person name="Glaeser S."/>
        </authorList>
    </citation>
    <scope>NUCLEOTIDE SEQUENCE [LARGE SCALE GENOMIC DNA]</scope>
    <source>
        <strain evidence="2 3">DSM 40281</strain>
    </source>
</reference>
<dbReference type="InterPro" id="IPR015422">
    <property type="entry name" value="PyrdxlP-dep_Trfase_small"/>
</dbReference>
<evidence type="ECO:0000313" key="2">
    <source>
        <dbReference type="EMBL" id="KUN89282.1"/>
    </source>
</evidence>
<dbReference type="AlphaFoldDB" id="A0A101TBH3"/>
<dbReference type="InterPro" id="IPR000192">
    <property type="entry name" value="Aminotrans_V_dom"/>
</dbReference>
<dbReference type="PANTHER" id="PTHR43586">
    <property type="entry name" value="CYSTEINE DESULFURASE"/>
    <property type="match status" value="1"/>
</dbReference>
<dbReference type="EMBL" id="LMWW01000001">
    <property type="protein sequence ID" value="KUN89282.1"/>
    <property type="molecule type" value="Genomic_DNA"/>
</dbReference>
<organism evidence="2 3">
    <name type="scientific">Streptomyces griseoruber</name>
    <dbReference type="NCBI Taxonomy" id="1943"/>
    <lineage>
        <taxon>Bacteria</taxon>
        <taxon>Bacillati</taxon>
        <taxon>Actinomycetota</taxon>
        <taxon>Actinomycetes</taxon>
        <taxon>Kitasatosporales</taxon>
        <taxon>Streptomycetaceae</taxon>
        <taxon>Streptomyces</taxon>
    </lineage>
</organism>
<keyword evidence="3" id="KW-1185">Reference proteome</keyword>
<dbReference type="Gene3D" id="3.90.1150.10">
    <property type="entry name" value="Aspartate Aminotransferase, domain 1"/>
    <property type="match status" value="1"/>
</dbReference>
<feature type="domain" description="Aminotransferase class V" evidence="1">
    <location>
        <begin position="3"/>
        <end position="274"/>
    </location>
</feature>
<accession>A0A101TBH3</accession>
<evidence type="ECO:0000259" key="1">
    <source>
        <dbReference type="Pfam" id="PF00266"/>
    </source>
</evidence>
<proteinExistence type="predicted"/>
<dbReference type="Proteomes" id="UP000052982">
    <property type="component" value="Unassembled WGS sequence"/>
</dbReference>
<name>A0A101TBH3_9ACTN</name>
<dbReference type="Pfam" id="PF00266">
    <property type="entry name" value="Aminotran_5"/>
    <property type="match status" value="1"/>
</dbReference>
<evidence type="ECO:0000313" key="3">
    <source>
        <dbReference type="Proteomes" id="UP000052982"/>
    </source>
</evidence>
<gene>
    <name evidence="2" type="ORF">AQJ64_00990</name>
</gene>